<sequence>MSSPDSAYPITYMESMDVIQFTGHKFAILKKIVFILAKSIRNSKRMAKEYLFTRCGQQWKLKVGCYERMFINDKYQELVQTFLCRECLDETSDSKITKAQESQKSIIQNNHQKYNKPINDKDLNSITDKNQIRPKISLMDIFNIFNSLMNNCIGTFLLKKERNFRELSFSKAQVLWKTLNNLKTNKLIQISQVQLIYKKIGFVIVHDHNTNQTFSEKIQDLHSYSNISVN</sequence>
<dbReference type="InParanoid" id="A0CKA9"/>
<dbReference type="Proteomes" id="UP000000600">
    <property type="component" value="Unassembled WGS sequence"/>
</dbReference>
<name>A0CKA9_PARTE</name>
<evidence type="ECO:0000313" key="2">
    <source>
        <dbReference type="Proteomes" id="UP000000600"/>
    </source>
</evidence>
<protein>
    <submittedName>
        <fullName evidence="1">Uncharacterized protein</fullName>
    </submittedName>
</protein>
<gene>
    <name evidence="1" type="ORF">GSPATT00000939001</name>
</gene>
<dbReference type="KEGG" id="ptm:GSPATT00000939001"/>
<dbReference type="EMBL" id="CT868096">
    <property type="protein sequence ID" value="CAK71226.1"/>
    <property type="molecule type" value="Genomic_DNA"/>
</dbReference>
<keyword evidence="2" id="KW-1185">Reference proteome</keyword>
<proteinExistence type="predicted"/>
<reference evidence="1 2" key="1">
    <citation type="journal article" date="2006" name="Nature">
        <title>Global trends of whole-genome duplications revealed by the ciliate Paramecium tetraurelia.</title>
        <authorList>
            <consortium name="Genoscope"/>
            <person name="Aury J.-M."/>
            <person name="Jaillon O."/>
            <person name="Duret L."/>
            <person name="Noel B."/>
            <person name="Jubin C."/>
            <person name="Porcel B.M."/>
            <person name="Segurens B."/>
            <person name="Daubin V."/>
            <person name="Anthouard V."/>
            <person name="Aiach N."/>
            <person name="Arnaiz O."/>
            <person name="Billaut A."/>
            <person name="Beisson J."/>
            <person name="Blanc I."/>
            <person name="Bouhouche K."/>
            <person name="Camara F."/>
            <person name="Duharcourt S."/>
            <person name="Guigo R."/>
            <person name="Gogendeau D."/>
            <person name="Katinka M."/>
            <person name="Keller A.-M."/>
            <person name="Kissmehl R."/>
            <person name="Klotz C."/>
            <person name="Koll F."/>
            <person name="Le Moue A."/>
            <person name="Lepere C."/>
            <person name="Malinsky S."/>
            <person name="Nowacki M."/>
            <person name="Nowak J.K."/>
            <person name="Plattner H."/>
            <person name="Poulain J."/>
            <person name="Ruiz F."/>
            <person name="Serrano V."/>
            <person name="Zagulski M."/>
            <person name="Dessen P."/>
            <person name="Betermier M."/>
            <person name="Weissenbach J."/>
            <person name="Scarpelli C."/>
            <person name="Schachter V."/>
            <person name="Sperling L."/>
            <person name="Meyer E."/>
            <person name="Cohen J."/>
            <person name="Wincker P."/>
        </authorList>
    </citation>
    <scope>NUCLEOTIDE SEQUENCE [LARGE SCALE GENOMIC DNA]</scope>
    <source>
        <strain evidence="1 2">Stock d4-2</strain>
    </source>
</reference>
<dbReference type="GeneID" id="5024408"/>
<dbReference type="RefSeq" id="XP_001438623.1">
    <property type="nucleotide sequence ID" value="XM_001438586.1"/>
</dbReference>
<dbReference type="HOGENOM" id="CLU_1206804_0_0_1"/>
<organism evidence="1 2">
    <name type="scientific">Paramecium tetraurelia</name>
    <dbReference type="NCBI Taxonomy" id="5888"/>
    <lineage>
        <taxon>Eukaryota</taxon>
        <taxon>Sar</taxon>
        <taxon>Alveolata</taxon>
        <taxon>Ciliophora</taxon>
        <taxon>Intramacronucleata</taxon>
        <taxon>Oligohymenophorea</taxon>
        <taxon>Peniculida</taxon>
        <taxon>Parameciidae</taxon>
        <taxon>Paramecium</taxon>
    </lineage>
</organism>
<accession>A0CKA9</accession>
<dbReference type="AlphaFoldDB" id="A0CKA9"/>
<evidence type="ECO:0000313" key="1">
    <source>
        <dbReference type="EMBL" id="CAK71226.1"/>
    </source>
</evidence>